<keyword evidence="2" id="KW-0732">Signal</keyword>
<reference evidence="3 4" key="1">
    <citation type="submission" date="2024-06" db="EMBL/GenBank/DDBJ databases">
        <title>The Natural Products Discovery Center: Release of the First 8490 Sequenced Strains for Exploring Actinobacteria Biosynthetic Diversity.</title>
        <authorList>
            <person name="Kalkreuter E."/>
            <person name="Kautsar S.A."/>
            <person name="Yang D."/>
            <person name="Bader C.D."/>
            <person name="Teijaro C.N."/>
            <person name="Fluegel L."/>
            <person name="Davis C.M."/>
            <person name="Simpson J.R."/>
            <person name="Lauterbach L."/>
            <person name="Steele A.D."/>
            <person name="Gui C."/>
            <person name="Meng S."/>
            <person name="Li G."/>
            <person name="Viehrig K."/>
            <person name="Ye F."/>
            <person name="Su P."/>
            <person name="Kiefer A.F."/>
            <person name="Nichols A."/>
            <person name="Cepeda A.J."/>
            <person name="Yan W."/>
            <person name="Fan B."/>
            <person name="Jiang Y."/>
            <person name="Adhikari A."/>
            <person name="Zheng C.-J."/>
            <person name="Schuster L."/>
            <person name="Cowan T.M."/>
            <person name="Smanski M.J."/>
            <person name="Chevrette M.G."/>
            <person name="De Carvalho L.P.S."/>
            <person name="Shen B."/>
        </authorList>
    </citation>
    <scope>NUCLEOTIDE SEQUENCE [LARGE SCALE GENOMIC DNA]</scope>
    <source>
        <strain evidence="3 4">NPDC045974</strain>
    </source>
</reference>
<dbReference type="Proteomes" id="UP001551329">
    <property type="component" value="Unassembled WGS sequence"/>
</dbReference>
<feature type="signal peptide" evidence="2">
    <location>
        <begin position="1"/>
        <end position="26"/>
    </location>
</feature>
<evidence type="ECO:0000256" key="2">
    <source>
        <dbReference type="SAM" id="SignalP"/>
    </source>
</evidence>
<proteinExistence type="predicted"/>
<name>A0ABV3CLQ4_9ACTN</name>
<feature type="compositionally biased region" description="Gly residues" evidence="1">
    <location>
        <begin position="70"/>
        <end position="90"/>
    </location>
</feature>
<evidence type="ECO:0000256" key="1">
    <source>
        <dbReference type="SAM" id="MobiDB-lite"/>
    </source>
</evidence>
<accession>A0ABV3CLQ4</accession>
<evidence type="ECO:0008006" key="5">
    <source>
        <dbReference type="Google" id="ProtNLM"/>
    </source>
</evidence>
<evidence type="ECO:0000313" key="4">
    <source>
        <dbReference type="Proteomes" id="UP001551329"/>
    </source>
</evidence>
<gene>
    <name evidence="3" type="ORF">AB0A88_37175</name>
</gene>
<keyword evidence="4" id="KW-1185">Reference proteome</keyword>
<dbReference type="EMBL" id="JBEZAE010000045">
    <property type="protein sequence ID" value="MEU7075717.1"/>
    <property type="molecule type" value="Genomic_DNA"/>
</dbReference>
<feature type="compositionally biased region" description="Low complexity" evidence="1">
    <location>
        <begin position="91"/>
        <end position="115"/>
    </location>
</feature>
<feature type="chain" id="PRO_5047262060" description="Lipoprotein" evidence="2">
    <location>
        <begin position="27"/>
        <end position="174"/>
    </location>
</feature>
<sequence>MTTPRTLTLGAAVTAALLTLTGCASGTIEHGEVIDKRHSGRWIAEYEDVYRENCTTIRTSSFTTTAFAGRSGGSGGGKSGSGKSTGGKTGSSGRNGRSNPDTSSSSGGTGTSTPRGTGGSSQPNKQCERQYVGQKQTGRHWQGKWELKLRDGDRTGWITVSQTTYNDTDLHDHI</sequence>
<organism evidence="3 4">
    <name type="scientific">Streptomyces narbonensis</name>
    <dbReference type="NCBI Taxonomy" id="67333"/>
    <lineage>
        <taxon>Bacteria</taxon>
        <taxon>Bacillati</taxon>
        <taxon>Actinomycetota</taxon>
        <taxon>Actinomycetes</taxon>
        <taxon>Kitasatosporales</taxon>
        <taxon>Streptomycetaceae</taxon>
        <taxon>Streptomyces</taxon>
    </lineage>
</organism>
<comment type="caution">
    <text evidence="3">The sequence shown here is derived from an EMBL/GenBank/DDBJ whole genome shotgun (WGS) entry which is preliminary data.</text>
</comment>
<evidence type="ECO:0000313" key="3">
    <source>
        <dbReference type="EMBL" id="MEU7075717.1"/>
    </source>
</evidence>
<dbReference type="RefSeq" id="WP_358478179.1">
    <property type="nucleotide sequence ID" value="NZ_JBEZAE010000045.1"/>
</dbReference>
<protein>
    <recommendedName>
        <fullName evidence="5">Lipoprotein</fullName>
    </recommendedName>
</protein>
<dbReference type="PROSITE" id="PS51257">
    <property type="entry name" value="PROKAR_LIPOPROTEIN"/>
    <property type="match status" value="1"/>
</dbReference>
<feature type="region of interest" description="Disordered" evidence="1">
    <location>
        <begin position="65"/>
        <end position="143"/>
    </location>
</feature>